<evidence type="ECO:0000313" key="1">
    <source>
        <dbReference type="EMBL" id="OEY96909.1"/>
    </source>
</evidence>
<dbReference type="Proteomes" id="UP000185895">
    <property type="component" value="Unassembled WGS sequence"/>
</dbReference>
<dbReference type="OrthoDB" id="6695042at2"/>
<reference evidence="1 2" key="1">
    <citation type="submission" date="2016-09" db="EMBL/GenBank/DDBJ databases">
        <authorList>
            <person name="Capua I."/>
            <person name="De Benedictis P."/>
            <person name="Joannis T."/>
            <person name="Lombin L.H."/>
            <person name="Cattoli G."/>
        </authorList>
    </citation>
    <scope>NUCLEOTIDE SEQUENCE [LARGE SCALE GENOMIC DNA]</scope>
    <source>
        <strain evidence="1 2">ANC 4671</strain>
    </source>
</reference>
<dbReference type="STRING" id="1262585.BJI46_11545"/>
<sequence length="75" mass="8651">MKIISKETHKRTHTYSFTEEELKRLSLNQVAEKLGLDLSRHNVSSETRLFSRSNGINPTSYHCDVTITELLDSQD</sequence>
<proteinExistence type="predicted"/>
<dbReference type="EMBL" id="MKKK01000017">
    <property type="protein sequence ID" value="OEY96909.1"/>
    <property type="molecule type" value="Genomic_DNA"/>
</dbReference>
<protein>
    <submittedName>
        <fullName evidence="1">Uncharacterized protein</fullName>
    </submittedName>
</protein>
<dbReference type="AlphaFoldDB" id="A0A1E7RBU1"/>
<gene>
    <name evidence="1" type="ORF">BJI46_11545</name>
</gene>
<keyword evidence="2" id="KW-1185">Reference proteome</keyword>
<comment type="caution">
    <text evidence="1">The sequence shown here is derived from an EMBL/GenBank/DDBJ whole genome shotgun (WGS) entry which is preliminary data.</text>
</comment>
<evidence type="ECO:0000313" key="2">
    <source>
        <dbReference type="Proteomes" id="UP000185895"/>
    </source>
</evidence>
<organism evidence="1 2">
    <name type="scientific">Acinetobacter qingfengensis</name>
    <dbReference type="NCBI Taxonomy" id="1262585"/>
    <lineage>
        <taxon>Bacteria</taxon>
        <taxon>Pseudomonadati</taxon>
        <taxon>Pseudomonadota</taxon>
        <taxon>Gammaproteobacteria</taxon>
        <taxon>Moraxellales</taxon>
        <taxon>Moraxellaceae</taxon>
        <taxon>Acinetobacter</taxon>
    </lineage>
</organism>
<dbReference type="RefSeq" id="WP_070069609.1">
    <property type="nucleotide sequence ID" value="NZ_MKKK01000017.1"/>
</dbReference>
<name>A0A1E7RBU1_9GAMM</name>
<accession>A0A1E7RBU1</accession>